<gene>
    <name evidence="11" type="ORF">SAMN02745751_00749</name>
</gene>
<dbReference type="SUPFAM" id="SSF52540">
    <property type="entry name" value="P-loop containing nucleoside triphosphate hydrolases"/>
    <property type="match status" value="1"/>
</dbReference>
<dbReference type="EMBL" id="FQZL01000006">
    <property type="protein sequence ID" value="SHI67039.1"/>
    <property type="molecule type" value="Genomic_DNA"/>
</dbReference>
<proteinExistence type="inferred from homology"/>
<sequence length="158" mass="18466">MIELLIKNLDDMETLAKSITNCYRPGMVICLDGDLGAGKTTLTQFIGKHLNIEDYITSPTFSIIKEYTENMEFYHMDAYRLENSDDAYDLDIDRYIYSNGLFVIEWSERIRDILPDYSIYINISFNAEDSMRKLSIEGKGKYYECLLGELENNENFRN</sequence>
<comment type="similarity">
    <text evidence="2">Belongs to the TsaE family.</text>
</comment>
<dbReference type="STRING" id="1121476.SAMN02745751_00749"/>
<keyword evidence="7" id="KW-0547">Nucleotide-binding</keyword>
<dbReference type="RefSeq" id="WP_073047378.1">
    <property type="nucleotide sequence ID" value="NZ_FQZL01000006.1"/>
</dbReference>
<accession>A0A1M6D1G0</accession>
<evidence type="ECO:0000256" key="8">
    <source>
        <dbReference type="ARBA" id="ARBA00022840"/>
    </source>
</evidence>
<dbReference type="GO" id="GO:0005524">
    <property type="term" value="F:ATP binding"/>
    <property type="evidence" value="ECO:0007669"/>
    <property type="project" value="UniProtKB-KW"/>
</dbReference>
<comment type="subcellular location">
    <subcellularLocation>
        <location evidence="1">Cytoplasm</location>
    </subcellularLocation>
</comment>
<dbReference type="InterPro" id="IPR027417">
    <property type="entry name" value="P-loop_NTPase"/>
</dbReference>
<dbReference type="Proteomes" id="UP000184052">
    <property type="component" value="Unassembled WGS sequence"/>
</dbReference>
<evidence type="ECO:0000256" key="3">
    <source>
        <dbReference type="ARBA" id="ARBA00019010"/>
    </source>
</evidence>
<evidence type="ECO:0000256" key="1">
    <source>
        <dbReference type="ARBA" id="ARBA00004496"/>
    </source>
</evidence>
<evidence type="ECO:0000256" key="6">
    <source>
        <dbReference type="ARBA" id="ARBA00022723"/>
    </source>
</evidence>
<evidence type="ECO:0000313" key="11">
    <source>
        <dbReference type="EMBL" id="SHI67039.1"/>
    </source>
</evidence>
<evidence type="ECO:0000256" key="5">
    <source>
        <dbReference type="ARBA" id="ARBA00022694"/>
    </source>
</evidence>
<keyword evidence="5" id="KW-0819">tRNA processing</keyword>
<dbReference type="Pfam" id="PF02367">
    <property type="entry name" value="TsaE"/>
    <property type="match status" value="1"/>
</dbReference>
<evidence type="ECO:0000256" key="9">
    <source>
        <dbReference type="ARBA" id="ARBA00022842"/>
    </source>
</evidence>
<dbReference type="PANTHER" id="PTHR33540:SF2">
    <property type="entry name" value="TRNA THREONYLCARBAMOYLADENOSINE BIOSYNTHESIS PROTEIN TSAE"/>
    <property type="match status" value="1"/>
</dbReference>
<name>A0A1M6D1G0_9FIRM</name>
<keyword evidence="8" id="KW-0067">ATP-binding</keyword>
<evidence type="ECO:0000256" key="10">
    <source>
        <dbReference type="ARBA" id="ARBA00032441"/>
    </source>
</evidence>
<protein>
    <recommendedName>
        <fullName evidence="3">tRNA threonylcarbamoyladenosine biosynthesis protein TsaE</fullName>
    </recommendedName>
    <alternativeName>
        <fullName evidence="10">t(6)A37 threonylcarbamoyladenosine biosynthesis protein TsaE</fullName>
    </alternativeName>
</protein>
<dbReference type="GO" id="GO:0005737">
    <property type="term" value="C:cytoplasm"/>
    <property type="evidence" value="ECO:0007669"/>
    <property type="project" value="UniProtKB-SubCell"/>
</dbReference>
<organism evidence="11 12">
    <name type="scientific">Dethiosulfatibacter aminovorans DSM 17477</name>
    <dbReference type="NCBI Taxonomy" id="1121476"/>
    <lineage>
        <taxon>Bacteria</taxon>
        <taxon>Bacillati</taxon>
        <taxon>Bacillota</taxon>
        <taxon>Tissierellia</taxon>
        <taxon>Dethiosulfatibacter</taxon>
    </lineage>
</organism>
<keyword evidence="9" id="KW-0460">Magnesium</keyword>
<reference evidence="11 12" key="1">
    <citation type="submission" date="2016-11" db="EMBL/GenBank/DDBJ databases">
        <authorList>
            <person name="Jaros S."/>
            <person name="Januszkiewicz K."/>
            <person name="Wedrychowicz H."/>
        </authorList>
    </citation>
    <scope>NUCLEOTIDE SEQUENCE [LARGE SCALE GENOMIC DNA]</scope>
    <source>
        <strain evidence="11 12">DSM 17477</strain>
    </source>
</reference>
<keyword evidence="12" id="KW-1185">Reference proteome</keyword>
<evidence type="ECO:0000256" key="7">
    <source>
        <dbReference type="ARBA" id="ARBA00022741"/>
    </source>
</evidence>
<dbReference type="InterPro" id="IPR003442">
    <property type="entry name" value="T6A_TsaE"/>
</dbReference>
<dbReference type="GO" id="GO:0002949">
    <property type="term" value="P:tRNA threonylcarbamoyladenosine modification"/>
    <property type="evidence" value="ECO:0007669"/>
    <property type="project" value="InterPro"/>
</dbReference>
<dbReference type="PANTHER" id="PTHR33540">
    <property type="entry name" value="TRNA THREONYLCARBAMOYLADENOSINE BIOSYNTHESIS PROTEIN TSAE"/>
    <property type="match status" value="1"/>
</dbReference>
<dbReference type="Gene3D" id="3.40.50.300">
    <property type="entry name" value="P-loop containing nucleotide triphosphate hydrolases"/>
    <property type="match status" value="1"/>
</dbReference>
<keyword evidence="4" id="KW-0963">Cytoplasm</keyword>
<keyword evidence="6" id="KW-0479">Metal-binding</keyword>
<dbReference type="NCBIfam" id="TIGR00150">
    <property type="entry name" value="T6A_YjeE"/>
    <property type="match status" value="1"/>
</dbReference>
<dbReference type="GO" id="GO:0046872">
    <property type="term" value="F:metal ion binding"/>
    <property type="evidence" value="ECO:0007669"/>
    <property type="project" value="UniProtKB-KW"/>
</dbReference>
<evidence type="ECO:0000256" key="4">
    <source>
        <dbReference type="ARBA" id="ARBA00022490"/>
    </source>
</evidence>
<dbReference type="AlphaFoldDB" id="A0A1M6D1G0"/>
<evidence type="ECO:0000313" key="12">
    <source>
        <dbReference type="Proteomes" id="UP000184052"/>
    </source>
</evidence>
<evidence type="ECO:0000256" key="2">
    <source>
        <dbReference type="ARBA" id="ARBA00007599"/>
    </source>
</evidence>